<evidence type="ECO:0000259" key="3">
    <source>
        <dbReference type="PROSITE" id="PS51186"/>
    </source>
</evidence>
<name>A0A1S1UAL9_9BURK</name>
<gene>
    <name evidence="4" type="ORF">AKG95_09760</name>
</gene>
<dbReference type="EMBL" id="LFKP01000005">
    <property type="protein sequence ID" value="OHV97482.1"/>
    <property type="molecule type" value="Genomic_DNA"/>
</dbReference>
<sequence>MPITLRPALPLDIDALWALRTVAVRVGCATHYAPEQITAWMASPVPDSYTAMLVAGGGIVALQGESIAGYAMQDVDKHEVDAVFVDPARAGLAIGKGLLAALEQLARQRGIVRLHLSASLNAVPFYRAAGFIALREEAYAHPSGISLASVAMEKVLAAA</sequence>
<proteinExistence type="predicted"/>
<evidence type="ECO:0000313" key="4">
    <source>
        <dbReference type="EMBL" id="OHV97482.1"/>
    </source>
</evidence>
<dbReference type="RefSeq" id="WP_071076638.1">
    <property type="nucleotide sequence ID" value="NZ_LFKP01000005.1"/>
</dbReference>
<dbReference type="InterPro" id="IPR016181">
    <property type="entry name" value="Acyl_CoA_acyltransferase"/>
</dbReference>
<feature type="domain" description="N-acetyltransferase" evidence="3">
    <location>
        <begin position="3"/>
        <end position="157"/>
    </location>
</feature>
<dbReference type="SUPFAM" id="SSF55729">
    <property type="entry name" value="Acyl-CoA N-acyltransferases (Nat)"/>
    <property type="match status" value="1"/>
</dbReference>
<dbReference type="PANTHER" id="PTHR43877">
    <property type="entry name" value="AMINOALKYLPHOSPHONATE N-ACETYLTRANSFERASE-RELATED-RELATED"/>
    <property type="match status" value="1"/>
</dbReference>
<dbReference type="GO" id="GO:0016747">
    <property type="term" value="F:acyltransferase activity, transferring groups other than amino-acyl groups"/>
    <property type="evidence" value="ECO:0007669"/>
    <property type="project" value="InterPro"/>
</dbReference>
<reference evidence="4 5" key="1">
    <citation type="submission" date="2015-06" db="EMBL/GenBank/DDBJ databases">
        <title>Draft genome sequencing of a biphenyl-degrading bacterium, Janthinobacterium lividum MEG1.</title>
        <authorList>
            <person name="Shimodaira J."/>
            <person name="Hatta T."/>
        </authorList>
    </citation>
    <scope>NUCLEOTIDE SEQUENCE [LARGE SCALE GENOMIC DNA]</scope>
    <source>
        <strain evidence="4 5">MEG1</strain>
    </source>
</reference>
<dbReference type="InterPro" id="IPR050832">
    <property type="entry name" value="Bact_Acetyltransf"/>
</dbReference>
<keyword evidence="1" id="KW-0808">Transferase</keyword>
<accession>A0A1S1UAL9</accession>
<comment type="caution">
    <text evidence="4">The sequence shown here is derived from an EMBL/GenBank/DDBJ whole genome shotgun (WGS) entry which is preliminary data.</text>
</comment>
<dbReference type="PROSITE" id="PS51186">
    <property type="entry name" value="GNAT"/>
    <property type="match status" value="1"/>
</dbReference>
<evidence type="ECO:0000256" key="2">
    <source>
        <dbReference type="ARBA" id="ARBA00023315"/>
    </source>
</evidence>
<evidence type="ECO:0000313" key="5">
    <source>
        <dbReference type="Proteomes" id="UP000179840"/>
    </source>
</evidence>
<dbReference type="InterPro" id="IPR000182">
    <property type="entry name" value="GNAT_dom"/>
</dbReference>
<dbReference type="Pfam" id="PF13673">
    <property type="entry name" value="Acetyltransf_10"/>
    <property type="match status" value="1"/>
</dbReference>
<keyword evidence="2" id="KW-0012">Acyltransferase</keyword>
<dbReference type="CDD" id="cd04301">
    <property type="entry name" value="NAT_SF"/>
    <property type="match status" value="1"/>
</dbReference>
<protein>
    <recommendedName>
        <fullName evidence="3">N-acetyltransferase domain-containing protein</fullName>
    </recommendedName>
</protein>
<evidence type="ECO:0000256" key="1">
    <source>
        <dbReference type="ARBA" id="ARBA00022679"/>
    </source>
</evidence>
<dbReference type="Gene3D" id="3.40.630.30">
    <property type="match status" value="1"/>
</dbReference>
<dbReference type="AlphaFoldDB" id="A0A1S1UAL9"/>
<dbReference type="PANTHER" id="PTHR43877:SF2">
    <property type="entry name" value="AMINOALKYLPHOSPHONATE N-ACETYLTRANSFERASE-RELATED"/>
    <property type="match status" value="1"/>
</dbReference>
<organism evidence="4 5">
    <name type="scientific">Janthinobacterium lividum</name>
    <dbReference type="NCBI Taxonomy" id="29581"/>
    <lineage>
        <taxon>Bacteria</taxon>
        <taxon>Pseudomonadati</taxon>
        <taxon>Pseudomonadota</taxon>
        <taxon>Betaproteobacteria</taxon>
        <taxon>Burkholderiales</taxon>
        <taxon>Oxalobacteraceae</taxon>
        <taxon>Janthinobacterium</taxon>
    </lineage>
</organism>
<dbReference type="Proteomes" id="UP000179840">
    <property type="component" value="Unassembled WGS sequence"/>
</dbReference>